<evidence type="ECO:0000256" key="5">
    <source>
        <dbReference type="SAM" id="Phobius"/>
    </source>
</evidence>
<evidence type="ECO:0000259" key="6">
    <source>
        <dbReference type="Pfam" id="PF04893"/>
    </source>
</evidence>
<proteinExistence type="predicted"/>
<feature type="transmembrane region" description="Helical" evidence="5">
    <location>
        <begin position="134"/>
        <end position="152"/>
    </location>
</feature>
<evidence type="ECO:0000256" key="2">
    <source>
        <dbReference type="ARBA" id="ARBA00022692"/>
    </source>
</evidence>
<evidence type="ECO:0000313" key="7">
    <source>
        <dbReference type="EMBL" id="GCB34886.1"/>
    </source>
</evidence>
<feature type="transmembrane region" description="Helical" evidence="5">
    <location>
        <begin position="164"/>
        <end position="183"/>
    </location>
</feature>
<evidence type="ECO:0000256" key="4">
    <source>
        <dbReference type="ARBA" id="ARBA00023136"/>
    </source>
</evidence>
<protein>
    <submittedName>
        <fullName evidence="7">Membrane protein</fullName>
    </submittedName>
</protein>
<name>A0A401LTK0_9BACE</name>
<dbReference type="InterPro" id="IPR006977">
    <property type="entry name" value="Yip1_dom"/>
</dbReference>
<evidence type="ECO:0000256" key="3">
    <source>
        <dbReference type="ARBA" id="ARBA00022989"/>
    </source>
</evidence>
<evidence type="ECO:0000313" key="8">
    <source>
        <dbReference type="Proteomes" id="UP000288079"/>
    </source>
</evidence>
<dbReference type="AlphaFoldDB" id="A0A401LTK0"/>
<feature type="domain" description="Yip1" evidence="6">
    <location>
        <begin position="12"/>
        <end position="176"/>
    </location>
</feature>
<keyword evidence="3 5" id="KW-1133">Transmembrane helix</keyword>
<reference evidence="7 8" key="1">
    <citation type="submission" date="2018-10" db="EMBL/GenBank/DDBJ databases">
        <title>Draft Genome Sequence of Bacteroides sp. KCTC 15687.</title>
        <authorList>
            <person name="Yu S.Y."/>
            <person name="Kim J.S."/>
            <person name="Oh B.S."/>
            <person name="Park S.H."/>
            <person name="Kang S.W."/>
            <person name="Park J.E."/>
            <person name="Choi S.H."/>
            <person name="Han K.I."/>
            <person name="Lee K.C."/>
            <person name="Eom M.K."/>
            <person name="Suh M.K."/>
            <person name="Lee D.H."/>
            <person name="Yoon H."/>
            <person name="Kim B."/>
            <person name="Yang S.J."/>
            <person name="Lee J.S."/>
            <person name="Lee J.H."/>
        </authorList>
    </citation>
    <scope>NUCLEOTIDE SEQUENCE [LARGE SCALE GENOMIC DNA]</scope>
    <source>
        <strain evidence="7 8">KCTC 15687</strain>
    </source>
</reference>
<feature type="transmembrane region" description="Helical" evidence="5">
    <location>
        <begin position="67"/>
        <end position="90"/>
    </location>
</feature>
<comment type="caution">
    <text evidence="7">The sequence shown here is derived from an EMBL/GenBank/DDBJ whole genome shotgun (WGS) entry which is preliminary data.</text>
</comment>
<keyword evidence="8" id="KW-1185">Reference proteome</keyword>
<dbReference type="Proteomes" id="UP000288079">
    <property type="component" value="Unassembled WGS sequence"/>
</dbReference>
<dbReference type="Pfam" id="PF04893">
    <property type="entry name" value="Yip1"/>
    <property type="match status" value="1"/>
</dbReference>
<accession>A0A401LTK0</accession>
<sequence length="191" mass="21475">MNYKELFNIAMKLISSPVKAWEGIFMEKDRRKVFITFVYPMIGLCGLSVFIGSLLTNGWGGPQSFQIAMTNCCAVAVALFGGYFLAAYAINEMGIRMFGLSANLSLAQQFAGYALVVPFLLQIVTGLLPDFRIIAWLLQFYIVYVVWEGVPIMMRVEEKQRLKYTLLSSLLLILCPAVIQFVFNKLTAILN</sequence>
<evidence type="ECO:0000256" key="1">
    <source>
        <dbReference type="ARBA" id="ARBA00004141"/>
    </source>
</evidence>
<dbReference type="GO" id="GO:0016020">
    <property type="term" value="C:membrane"/>
    <property type="evidence" value="ECO:0007669"/>
    <property type="project" value="UniProtKB-SubCell"/>
</dbReference>
<keyword evidence="4 5" id="KW-0472">Membrane</keyword>
<organism evidence="7 8">
    <name type="scientific">Bacteroides faecalis</name>
    <dbReference type="NCBI Taxonomy" id="2447885"/>
    <lineage>
        <taxon>Bacteria</taxon>
        <taxon>Pseudomonadati</taxon>
        <taxon>Bacteroidota</taxon>
        <taxon>Bacteroidia</taxon>
        <taxon>Bacteroidales</taxon>
        <taxon>Bacteroidaceae</taxon>
        <taxon>Bacteroides</taxon>
    </lineage>
</organism>
<comment type="subcellular location">
    <subcellularLocation>
        <location evidence="1">Membrane</location>
        <topology evidence="1">Multi-pass membrane protein</topology>
    </subcellularLocation>
</comment>
<feature type="transmembrane region" description="Helical" evidence="5">
    <location>
        <begin position="33"/>
        <end position="55"/>
    </location>
</feature>
<keyword evidence="2 5" id="KW-0812">Transmembrane</keyword>
<feature type="transmembrane region" description="Helical" evidence="5">
    <location>
        <begin position="110"/>
        <end position="128"/>
    </location>
</feature>
<gene>
    <name evidence="7" type="ORF">KGMB02408_18310</name>
</gene>
<dbReference type="EMBL" id="BHWB01000004">
    <property type="protein sequence ID" value="GCB34886.1"/>
    <property type="molecule type" value="Genomic_DNA"/>
</dbReference>